<evidence type="ECO:0000313" key="7">
    <source>
        <dbReference type="EMBL" id="ARN81874.1"/>
    </source>
</evidence>
<dbReference type="InterPro" id="IPR003593">
    <property type="entry name" value="AAA+_ATPase"/>
</dbReference>
<comment type="similarity">
    <text evidence="1">Belongs to the ABC transporter superfamily.</text>
</comment>
<dbReference type="InterPro" id="IPR003439">
    <property type="entry name" value="ABC_transporter-like_ATP-bd"/>
</dbReference>
<dbReference type="CDD" id="cd03230">
    <property type="entry name" value="ABC_DR_subfamily_A"/>
    <property type="match status" value="1"/>
</dbReference>
<dbReference type="Pfam" id="PF00005">
    <property type="entry name" value="ABC_tran"/>
    <property type="match status" value="1"/>
</dbReference>
<dbReference type="EMBL" id="CP019948">
    <property type="protein sequence ID" value="ARN81874.1"/>
    <property type="molecule type" value="Genomic_DNA"/>
</dbReference>
<dbReference type="Proteomes" id="UP000193978">
    <property type="component" value="Chromosome"/>
</dbReference>
<dbReference type="GO" id="GO:0016887">
    <property type="term" value="F:ATP hydrolysis activity"/>
    <property type="evidence" value="ECO:0007669"/>
    <property type="project" value="InterPro"/>
</dbReference>
<dbReference type="Gene3D" id="3.40.50.300">
    <property type="entry name" value="P-loop containing nucleotide triphosphate hydrolases"/>
    <property type="match status" value="1"/>
</dbReference>
<keyword evidence="3" id="KW-0536">Nodulation</keyword>
<protein>
    <submittedName>
        <fullName evidence="7">ABC transporter</fullName>
    </submittedName>
</protein>
<dbReference type="PANTHER" id="PTHR42711:SF5">
    <property type="entry name" value="ABC TRANSPORTER ATP-BINDING PROTEIN NATA"/>
    <property type="match status" value="1"/>
</dbReference>
<evidence type="ECO:0000256" key="1">
    <source>
        <dbReference type="ARBA" id="ARBA00005417"/>
    </source>
</evidence>
<evidence type="ECO:0000256" key="4">
    <source>
        <dbReference type="ARBA" id="ARBA00022741"/>
    </source>
</evidence>
<dbReference type="RefSeq" id="WP_085771991.1">
    <property type="nucleotide sequence ID" value="NZ_AP027149.1"/>
</dbReference>
<evidence type="ECO:0000256" key="2">
    <source>
        <dbReference type="ARBA" id="ARBA00022448"/>
    </source>
</evidence>
<dbReference type="GO" id="GO:0005524">
    <property type="term" value="F:ATP binding"/>
    <property type="evidence" value="ECO:0007669"/>
    <property type="project" value="UniProtKB-KW"/>
</dbReference>
<sequence length="252" mass="27297">MSFSPPVAALSLRGLCKSYGGKLVVGPLDFELEKGAVTALLGGNGAGKTTTIGMVMGLIQPSSGSIHALGADMATNRESVLGRMNFESPYVDLPHRLSVRENLRVFAMLYGVADAKEKIARLAKDFALEDFLDRPNGRLSAGQKTRVALAKALINDPELLLLDEPTASLDPDTADWVRARLETQREKHDCTILLASHNMGEVERLCDRVLMLRKGVLVDDGKPAALLARYGRRTLEEVFLDVARGRVNGEAA</sequence>
<keyword evidence="8" id="KW-1185">Reference proteome</keyword>
<dbReference type="InterPro" id="IPR050763">
    <property type="entry name" value="ABC_transporter_ATP-binding"/>
</dbReference>
<keyword evidence="4" id="KW-0547">Nucleotide-binding</keyword>
<keyword evidence="2" id="KW-0813">Transport</keyword>
<reference evidence="7 8" key="1">
    <citation type="submission" date="2017-02" db="EMBL/GenBank/DDBJ databases">
        <authorList>
            <person name="Peterson S.W."/>
        </authorList>
    </citation>
    <scope>NUCLEOTIDE SEQUENCE [LARGE SCALE GENOMIC DNA]</scope>
    <source>
        <strain evidence="7 8">S285</strain>
    </source>
</reference>
<keyword evidence="5" id="KW-0067">ATP-binding</keyword>
<dbReference type="InterPro" id="IPR017871">
    <property type="entry name" value="ABC_transporter-like_CS"/>
</dbReference>
<evidence type="ECO:0000259" key="6">
    <source>
        <dbReference type="PROSITE" id="PS50893"/>
    </source>
</evidence>
<gene>
    <name evidence="7" type="ORF">B1812_13150</name>
</gene>
<dbReference type="PANTHER" id="PTHR42711">
    <property type="entry name" value="ABC TRANSPORTER ATP-BINDING PROTEIN"/>
    <property type="match status" value="1"/>
</dbReference>
<evidence type="ECO:0000256" key="5">
    <source>
        <dbReference type="ARBA" id="ARBA00022840"/>
    </source>
</evidence>
<evidence type="ECO:0000256" key="3">
    <source>
        <dbReference type="ARBA" id="ARBA00022458"/>
    </source>
</evidence>
<dbReference type="SMART" id="SM00382">
    <property type="entry name" value="AAA"/>
    <property type="match status" value="1"/>
</dbReference>
<proteinExistence type="inferred from homology"/>
<dbReference type="STRING" id="655015.B1812_13150"/>
<dbReference type="AlphaFoldDB" id="A0A1W6MWA8"/>
<organism evidence="7 8">
    <name type="scientific">Methylocystis bryophila</name>
    <dbReference type="NCBI Taxonomy" id="655015"/>
    <lineage>
        <taxon>Bacteria</taxon>
        <taxon>Pseudomonadati</taxon>
        <taxon>Pseudomonadota</taxon>
        <taxon>Alphaproteobacteria</taxon>
        <taxon>Hyphomicrobiales</taxon>
        <taxon>Methylocystaceae</taxon>
        <taxon>Methylocystis</taxon>
    </lineage>
</organism>
<dbReference type="PROSITE" id="PS00211">
    <property type="entry name" value="ABC_TRANSPORTER_1"/>
    <property type="match status" value="1"/>
</dbReference>
<evidence type="ECO:0000313" key="8">
    <source>
        <dbReference type="Proteomes" id="UP000193978"/>
    </source>
</evidence>
<dbReference type="KEGG" id="mbry:B1812_13150"/>
<dbReference type="PROSITE" id="PS50893">
    <property type="entry name" value="ABC_TRANSPORTER_2"/>
    <property type="match status" value="1"/>
</dbReference>
<accession>A0A1W6MWA8</accession>
<name>A0A1W6MWA8_9HYPH</name>
<feature type="domain" description="ABC transporter" evidence="6">
    <location>
        <begin position="10"/>
        <end position="239"/>
    </location>
</feature>
<dbReference type="InterPro" id="IPR027417">
    <property type="entry name" value="P-loop_NTPase"/>
</dbReference>
<dbReference type="SUPFAM" id="SSF52540">
    <property type="entry name" value="P-loop containing nucleoside triphosphate hydrolases"/>
    <property type="match status" value="1"/>
</dbReference>
<dbReference type="OrthoDB" id="9778547at2"/>